<keyword evidence="2" id="KW-1185">Reference proteome</keyword>
<sequence>MIQFIEHEQRLQPHGRDGHALQRYCRRPLWLVVHADRRHGRAARARDVDKVCGCGTSHAARSRP</sequence>
<reference evidence="2" key="1">
    <citation type="journal article" date="2013" name="Proc. Natl. Acad. Sci. U.S.A.">
        <title>Genome structure and metabolic features in the red seaweed Chondrus crispus shed light on evolution of the Archaeplastida.</title>
        <authorList>
            <person name="Collen J."/>
            <person name="Porcel B."/>
            <person name="Carre W."/>
            <person name="Ball S.G."/>
            <person name="Chaparro C."/>
            <person name="Tonon T."/>
            <person name="Barbeyron T."/>
            <person name="Michel G."/>
            <person name="Noel B."/>
            <person name="Valentin K."/>
            <person name="Elias M."/>
            <person name="Artiguenave F."/>
            <person name="Arun A."/>
            <person name="Aury J.M."/>
            <person name="Barbosa-Neto J.F."/>
            <person name="Bothwell J.H."/>
            <person name="Bouget F.Y."/>
            <person name="Brillet L."/>
            <person name="Cabello-Hurtado F."/>
            <person name="Capella-Gutierrez S."/>
            <person name="Charrier B."/>
            <person name="Cladiere L."/>
            <person name="Cock J.M."/>
            <person name="Coelho S.M."/>
            <person name="Colleoni C."/>
            <person name="Czjzek M."/>
            <person name="Da Silva C."/>
            <person name="Delage L."/>
            <person name="Denoeud F."/>
            <person name="Deschamps P."/>
            <person name="Dittami S.M."/>
            <person name="Gabaldon T."/>
            <person name="Gachon C.M."/>
            <person name="Groisillier A."/>
            <person name="Herve C."/>
            <person name="Jabbari K."/>
            <person name="Katinka M."/>
            <person name="Kloareg B."/>
            <person name="Kowalczyk N."/>
            <person name="Labadie K."/>
            <person name="Leblanc C."/>
            <person name="Lopez P.J."/>
            <person name="McLachlan D.H."/>
            <person name="Meslet-Cladiere L."/>
            <person name="Moustafa A."/>
            <person name="Nehr Z."/>
            <person name="Nyvall Collen P."/>
            <person name="Panaud O."/>
            <person name="Partensky F."/>
            <person name="Poulain J."/>
            <person name="Rensing S.A."/>
            <person name="Rousvoal S."/>
            <person name="Samson G."/>
            <person name="Symeonidi A."/>
            <person name="Weissenbach J."/>
            <person name="Zambounis A."/>
            <person name="Wincker P."/>
            <person name="Boyen C."/>
        </authorList>
    </citation>
    <scope>NUCLEOTIDE SEQUENCE [LARGE SCALE GENOMIC DNA]</scope>
    <source>
        <strain evidence="2">cv. Stackhouse</strain>
    </source>
</reference>
<protein>
    <submittedName>
        <fullName evidence="1">Uncharacterized protein</fullName>
    </submittedName>
</protein>
<dbReference type="EMBL" id="HG001882">
    <property type="protein sequence ID" value="CDF37877.1"/>
    <property type="molecule type" value="Genomic_DNA"/>
</dbReference>
<evidence type="ECO:0000313" key="2">
    <source>
        <dbReference type="Proteomes" id="UP000012073"/>
    </source>
</evidence>
<dbReference type="Proteomes" id="UP000012073">
    <property type="component" value="Unassembled WGS sequence"/>
</dbReference>
<accession>R7QH79</accession>
<dbReference type="AlphaFoldDB" id="R7QH79"/>
<dbReference type="RefSeq" id="XP_005717748.1">
    <property type="nucleotide sequence ID" value="XM_005717691.1"/>
</dbReference>
<dbReference type="Gramene" id="CDF37877">
    <property type="protein sequence ID" value="CDF37877"/>
    <property type="gene ID" value="CHC_T00006033001"/>
</dbReference>
<name>R7QH79_CHOCR</name>
<dbReference type="KEGG" id="ccp:CHC_T00006033001"/>
<gene>
    <name evidence="1" type="ORF">CHC_T00006033001</name>
</gene>
<evidence type="ECO:0000313" key="1">
    <source>
        <dbReference type="EMBL" id="CDF37877.1"/>
    </source>
</evidence>
<proteinExistence type="predicted"/>
<organism evidence="1 2">
    <name type="scientific">Chondrus crispus</name>
    <name type="common">Carrageen Irish moss</name>
    <name type="synonym">Polymorpha crispa</name>
    <dbReference type="NCBI Taxonomy" id="2769"/>
    <lineage>
        <taxon>Eukaryota</taxon>
        <taxon>Rhodophyta</taxon>
        <taxon>Florideophyceae</taxon>
        <taxon>Rhodymeniophycidae</taxon>
        <taxon>Gigartinales</taxon>
        <taxon>Gigartinaceae</taxon>
        <taxon>Chondrus</taxon>
    </lineage>
</organism>
<dbReference type="GeneID" id="17325462"/>